<evidence type="ECO:0000313" key="2">
    <source>
        <dbReference type="Proteomes" id="UP000828941"/>
    </source>
</evidence>
<name>A0ACB9LUI5_BAUVA</name>
<dbReference type="Proteomes" id="UP000828941">
    <property type="component" value="Chromosome 11"/>
</dbReference>
<protein>
    <submittedName>
        <fullName evidence="1">Uncharacterized protein</fullName>
    </submittedName>
</protein>
<reference evidence="1 2" key="1">
    <citation type="journal article" date="2022" name="DNA Res.">
        <title>Chromosomal-level genome assembly of the orchid tree Bauhinia variegata (Leguminosae; Cercidoideae) supports the allotetraploid origin hypothesis of Bauhinia.</title>
        <authorList>
            <person name="Zhong Y."/>
            <person name="Chen Y."/>
            <person name="Zheng D."/>
            <person name="Pang J."/>
            <person name="Liu Y."/>
            <person name="Luo S."/>
            <person name="Meng S."/>
            <person name="Qian L."/>
            <person name="Wei D."/>
            <person name="Dai S."/>
            <person name="Zhou R."/>
        </authorList>
    </citation>
    <scope>NUCLEOTIDE SEQUENCE [LARGE SCALE GENOMIC DNA]</scope>
    <source>
        <strain evidence="1">BV-YZ2020</strain>
    </source>
</reference>
<dbReference type="EMBL" id="CM039436">
    <property type="protein sequence ID" value="KAI4314979.1"/>
    <property type="molecule type" value="Genomic_DNA"/>
</dbReference>
<comment type="caution">
    <text evidence="1">The sequence shown here is derived from an EMBL/GenBank/DDBJ whole genome shotgun (WGS) entry which is preliminary data.</text>
</comment>
<proteinExistence type="predicted"/>
<sequence length="404" mass="43940">MGDMYDYDKNTCSSSTSAAPSSSSTQDEISLFLNQILLRSSSPAHVGKNAQSLMSSTSVAELCSRNAAQGNVHSLYDRSPLRLDGISTVDSMAGLSTSSGAFLSSSGTYSSAYMKRSCAANVSSSSVGASENETHENDCESEEGIDALSDEVPAKAVPPRSSSKKSRAAEVHNLSEKRRRSRINEKLKALQNLIPNSNKTDKASMLDEAIEYLKQLQLQVQMLSMRNGSSLHPMCFPEALQPLQLSQMRMEFGEENSGVPLSMAATLPLHQENPLHYGCGLPNKRTVPDQPSVPPPSYTMNSETSFGLEPPILAHLSPFHLKRSFEETCWEDTFQHANHSDTNPSGVSRGFETGTTATVSVSFDMQPSELMDNGSLETCITGKDQSKVILRNIEHNLNTFSQLK</sequence>
<accession>A0ACB9LUI5</accession>
<gene>
    <name evidence="1" type="ORF">L6164_027833</name>
</gene>
<evidence type="ECO:0000313" key="1">
    <source>
        <dbReference type="EMBL" id="KAI4314979.1"/>
    </source>
</evidence>
<organism evidence="1 2">
    <name type="scientific">Bauhinia variegata</name>
    <name type="common">Purple orchid tree</name>
    <name type="synonym">Phanera variegata</name>
    <dbReference type="NCBI Taxonomy" id="167791"/>
    <lineage>
        <taxon>Eukaryota</taxon>
        <taxon>Viridiplantae</taxon>
        <taxon>Streptophyta</taxon>
        <taxon>Embryophyta</taxon>
        <taxon>Tracheophyta</taxon>
        <taxon>Spermatophyta</taxon>
        <taxon>Magnoliopsida</taxon>
        <taxon>eudicotyledons</taxon>
        <taxon>Gunneridae</taxon>
        <taxon>Pentapetalae</taxon>
        <taxon>rosids</taxon>
        <taxon>fabids</taxon>
        <taxon>Fabales</taxon>
        <taxon>Fabaceae</taxon>
        <taxon>Cercidoideae</taxon>
        <taxon>Cercideae</taxon>
        <taxon>Bauhiniinae</taxon>
        <taxon>Bauhinia</taxon>
    </lineage>
</organism>
<keyword evidence="2" id="KW-1185">Reference proteome</keyword>